<evidence type="ECO:0000313" key="4">
    <source>
        <dbReference type="Proteomes" id="UP001418444"/>
    </source>
</evidence>
<gene>
    <name evidence="3" type="ORF">GCM10022231_25750</name>
</gene>
<comment type="caution">
    <text evidence="3">The sequence shown here is derived from an EMBL/GenBank/DDBJ whole genome shotgun (WGS) entry which is preliminary data.</text>
</comment>
<organism evidence="3 4">
    <name type="scientific">Gordonia caeni</name>
    <dbReference type="NCBI Taxonomy" id="1007097"/>
    <lineage>
        <taxon>Bacteria</taxon>
        <taxon>Bacillati</taxon>
        <taxon>Actinomycetota</taxon>
        <taxon>Actinomycetes</taxon>
        <taxon>Mycobacteriales</taxon>
        <taxon>Gordoniaceae</taxon>
        <taxon>Gordonia</taxon>
    </lineage>
</organism>
<reference evidence="4" key="1">
    <citation type="journal article" date="2019" name="Int. J. Syst. Evol. Microbiol.">
        <title>The Global Catalogue of Microorganisms (GCM) 10K type strain sequencing project: providing services to taxonomists for standard genome sequencing and annotation.</title>
        <authorList>
            <consortium name="The Broad Institute Genomics Platform"/>
            <consortium name="The Broad Institute Genome Sequencing Center for Infectious Disease"/>
            <person name="Wu L."/>
            <person name="Ma J."/>
        </authorList>
    </citation>
    <scope>NUCLEOTIDE SEQUENCE [LARGE SCALE GENOMIC DNA]</scope>
    <source>
        <strain evidence="4">JCM 16923</strain>
    </source>
</reference>
<keyword evidence="2" id="KW-0732">Signal</keyword>
<protein>
    <submittedName>
        <fullName evidence="3">Uncharacterized protein</fullName>
    </submittedName>
</protein>
<dbReference type="EMBL" id="BAAAZW010000007">
    <property type="protein sequence ID" value="GAA3964111.1"/>
    <property type="molecule type" value="Genomic_DNA"/>
</dbReference>
<feature type="chain" id="PRO_5045479233" evidence="2">
    <location>
        <begin position="22"/>
        <end position="322"/>
    </location>
</feature>
<dbReference type="PROSITE" id="PS51257">
    <property type="entry name" value="PROKAR_LIPOPROTEIN"/>
    <property type="match status" value="1"/>
</dbReference>
<evidence type="ECO:0000256" key="2">
    <source>
        <dbReference type="SAM" id="SignalP"/>
    </source>
</evidence>
<dbReference type="Proteomes" id="UP001418444">
    <property type="component" value="Unassembled WGS sequence"/>
</dbReference>
<feature type="region of interest" description="Disordered" evidence="1">
    <location>
        <begin position="29"/>
        <end position="53"/>
    </location>
</feature>
<evidence type="ECO:0000313" key="3">
    <source>
        <dbReference type="EMBL" id="GAA3964111.1"/>
    </source>
</evidence>
<feature type="signal peptide" evidence="2">
    <location>
        <begin position="1"/>
        <end position="21"/>
    </location>
</feature>
<name>A0ABP7PE58_9ACTN</name>
<keyword evidence="4" id="KW-1185">Reference proteome</keyword>
<accession>A0ABP7PE58</accession>
<evidence type="ECO:0000256" key="1">
    <source>
        <dbReference type="SAM" id="MobiDB-lite"/>
    </source>
</evidence>
<sequence length="322" mass="33447">MPAPRLSRAAAGLLPLSVVTALVLTGCSSDDAPPPDPDRGCAPTSSAQAEDVRPIDLPPAHVTVTDPGTGDLSIPAPAPRTDAPQRVTLTTESRETSVVGSESTAPTTTVEAVTMALTAYAGCTQPDQLEFTFGDVSSPDEALDPALDAFDGATGGVTYRDGMTPTSLRIFPPQDAEAPASRAVEQSLLSALTYAVPIPTAPIGEGARWRVERTVTAATTVEQVMEVTLTARDGDRLTLDVSVDETPTAPIFRIPGSASTLDLSRFNNTGSGTVTVDLATLLPQSGSLELRGARELVGADAERPILQQTAFSLRWEPTAGQS</sequence>
<dbReference type="RefSeq" id="WP_344784365.1">
    <property type="nucleotide sequence ID" value="NZ_BAAAZW010000007.1"/>
</dbReference>
<proteinExistence type="predicted"/>